<dbReference type="GO" id="GO:0003677">
    <property type="term" value="F:DNA binding"/>
    <property type="evidence" value="ECO:0007669"/>
    <property type="project" value="UniProtKB-KW"/>
</dbReference>
<dbReference type="InterPro" id="IPR036977">
    <property type="entry name" value="DNA_primase_Znf_CHC2"/>
</dbReference>
<comment type="catalytic activity">
    <reaction evidence="12">
        <text>ssDNA + n NTP = ssDNA/pppN(pN)n-1 hybrid + (n-1) diphosphate.</text>
        <dbReference type="EC" id="2.7.7.101"/>
    </reaction>
</comment>
<dbReference type="FunFam" id="3.90.580.10:FF:000001">
    <property type="entry name" value="DNA primase"/>
    <property type="match status" value="1"/>
</dbReference>
<comment type="subunit">
    <text evidence="12">Monomer. Interacts with DnaB.</text>
</comment>
<evidence type="ECO:0000256" key="13">
    <source>
        <dbReference type="PIRNR" id="PIRNR002811"/>
    </source>
</evidence>
<dbReference type="GO" id="GO:0003678">
    <property type="term" value="F:DNA helicase activity"/>
    <property type="evidence" value="ECO:0007669"/>
    <property type="project" value="InterPro"/>
</dbReference>
<comment type="cofactor">
    <cofactor evidence="12 13 14">
        <name>Zn(2+)</name>
        <dbReference type="ChEBI" id="CHEBI:29105"/>
    </cofactor>
    <text evidence="12 13 14">Binds 1 zinc ion per monomer.</text>
</comment>
<keyword evidence="17" id="KW-1185">Reference proteome</keyword>
<evidence type="ECO:0000313" key="17">
    <source>
        <dbReference type="Proteomes" id="UP000215059"/>
    </source>
</evidence>
<dbReference type="PIRSF" id="PIRSF002811">
    <property type="entry name" value="DnaG"/>
    <property type="match status" value="1"/>
</dbReference>
<name>A0A235FA69_9BACL</name>
<dbReference type="FunFam" id="3.90.980.10:FF:000001">
    <property type="entry name" value="DNA primase"/>
    <property type="match status" value="1"/>
</dbReference>
<organism evidence="16 17">
    <name type="scientific">Fictibacillus aquaticus</name>
    <dbReference type="NCBI Taxonomy" id="2021314"/>
    <lineage>
        <taxon>Bacteria</taxon>
        <taxon>Bacillati</taxon>
        <taxon>Bacillota</taxon>
        <taxon>Bacilli</taxon>
        <taxon>Bacillales</taxon>
        <taxon>Fictibacillaceae</taxon>
        <taxon>Fictibacillus</taxon>
    </lineage>
</organism>
<evidence type="ECO:0000256" key="10">
    <source>
        <dbReference type="ARBA" id="ARBA00023125"/>
    </source>
</evidence>
<dbReference type="InterPro" id="IPR050219">
    <property type="entry name" value="DnaG_primase"/>
</dbReference>
<dbReference type="Gene3D" id="3.40.1360.10">
    <property type="match status" value="1"/>
</dbReference>
<dbReference type="InterPro" id="IPR006171">
    <property type="entry name" value="TOPRIM_dom"/>
</dbReference>
<evidence type="ECO:0000256" key="12">
    <source>
        <dbReference type="HAMAP-Rule" id="MF_00974"/>
    </source>
</evidence>
<comment type="domain">
    <text evidence="12">Contains an N-terminal zinc-binding domain, a central core domain that contains the primase activity, and a C-terminal DnaB-binding domain.</text>
</comment>
<dbReference type="GO" id="GO:0006269">
    <property type="term" value="P:DNA replication, synthesis of primer"/>
    <property type="evidence" value="ECO:0007669"/>
    <property type="project" value="UniProtKB-UniRule"/>
</dbReference>
<keyword evidence="6 12" id="KW-0479">Metal-binding</keyword>
<accession>A0A235FA69</accession>
<evidence type="ECO:0000256" key="5">
    <source>
        <dbReference type="ARBA" id="ARBA00022705"/>
    </source>
</evidence>
<evidence type="ECO:0000256" key="8">
    <source>
        <dbReference type="ARBA" id="ARBA00022833"/>
    </source>
</evidence>
<protein>
    <recommendedName>
        <fullName evidence="12 13">DNA primase</fullName>
        <ecNumber evidence="12">2.7.7.101</ecNumber>
    </recommendedName>
</protein>
<dbReference type="Pfam" id="PF01807">
    <property type="entry name" value="Zn_ribbon_DnaG"/>
    <property type="match status" value="1"/>
</dbReference>
<proteinExistence type="inferred from homology"/>
<dbReference type="PROSITE" id="PS50880">
    <property type="entry name" value="TOPRIM"/>
    <property type="match status" value="1"/>
</dbReference>
<dbReference type="SMART" id="SM00400">
    <property type="entry name" value="ZnF_CHCC"/>
    <property type="match status" value="1"/>
</dbReference>
<keyword evidence="9" id="KW-0460">Magnesium</keyword>
<dbReference type="InterPro" id="IPR002694">
    <property type="entry name" value="Znf_CHC2"/>
</dbReference>
<reference evidence="16 17" key="1">
    <citation type="submission" date="2017-07" db="EMBL/GenBank/DDBJ databases">
        <title>Fictibacillus sp. nov. GDSW-R2A3 Genome sequencing and assembly.</title>
        <authorList>
            <person name="Mayilraj S."/>
        </authorList>
    </citation>
    <scope>NUCLEOTIDE SEQUENCE [LARGE SCALE GENOMIC DNA]</scope>
    <source>
        <strain evidence="16 17">GDSW-R2A3</strain>
    </source>
</reference>
<dbReference type="InterPro" id="IPR030846">
    <property type="entry name" value="DnaG_bac"/>
</dbReference>
<gene>
    <name evidence="12" type="primary">dnaG</name>
    <name evidence="16" type="ORF">CGZ90_08615</name>
</gene>
<sequence>MTKELTAEARILISCQKRRRSELAVKTLERIPEETIEQIRTSNDIVDVVSEYVSLKKQGRNYFGLCPFHGEKSPSFSVSPDKQIYHCFGCGSGGNVYSFLMNIEGYTFIEAVSQLAQKTGIELPNAASRTERNGQKDEKKEMAGIHELLSKLYHHLLTKTAHGKQALEYLVKRGFTEDVITRFQIGYAPPAWDTAVSFLQKREQSLLLAEQAGLLAKRQFDGKHFDRFRDRIMFPIHDRNGTVIAFGGRVLGDDEPKYLNSPETKIFQKGKNLYNLHAARPEIRKTQHAVVFEGYVDTIAAYRAGVLNGVATLGTSLTEEQAAVLKRNAQTVTICYDSDRAGVEAAFRASQILEKADCAVKIAQMPDGMDPDDYIQKYGSDKFVTDIIGASMTVMGFKIRYYRRGKNLRDEGERMLYIEEIIKEISALPKAVERDHYLRQIASEFNLSLDALKQQQGQMQRQFKKQQDSSPKNRDNKFKVQTLMQKPLLPKHHNAERMLLAYMLKSAEYAQRIQEELEEGFNLEEHQALAAYLYAFYEEGHAPDIGLFVQRVHDEKLRKIVTELAMLTISDEMSDQAFYDYIKRVSSYPLHVKVQEMESRRKEAERQQDWAGAARIAVEILELKKLL</sequence>
<dbReference type="PANTHER" id="PTHR30313:SF2">
    <property type="entry name" value="DNA PRIMASE"/>
    <property type="match status" value="1"/>
</dbReference>
<dbReference type="SUPFAM" id="SSF48024">
    <property type="entry name" value="N-terminal domain of DnaB helicase"/>
    <property type="match status" value="1"/>
</dbReference>
<dbReference type="GO" id="GO:1990077">
    <property type="term" value="C:primosome complex"/>
    <property type="evidence" value="ECO:0007669"/>
    <property type="project" value="UniProtKB-KW"/>
</dbReference>
<keyword evidence="3 12" id="KW-0808">Transferase</keyword>
<dbReference type="Pfam" id="PF13155">
    <property type="entry name" value="Toprim_2"/>
    <property type="match status" value="1"/>
</dbReference>
<dbReference type="Gene3D" id="6.10.140.360">
    <property type="match status" value="1"/>
</dbReference>
<dbReference type="CDD" id="cd03364">
    <property type="entry name" value="TOPRIM_DnaG_primases"/>
    <property type="match status" value="1"/>
</dbReference>
<dbReference type="InterPro" id="IPR034151">
    <property type="entry name" value="TOPRIM_DnaG_bac"/>
</dbReference>
<comment type="similarity">
    <text evidence="12 13">Belongs to the DnaG primase family.</text>
</comment>
<feature type="zinc finger region" description="CHC2-type" evidence="12 14">
    <location>
        <begin position="66"/>
        <end position="90"/>
    </location>
</feature>
<evidence type="ECO:0000256" key="2">
    <source>
        <dbReference type="ARBA" id="ARBA00022515"/>
    </source>
</evidence>
<dbReference type="NCBIfam" id="TIGR01391">
    <property type="entry name" value="dnaG"/>
    <property type="match status" value="1"/>
</dbReference>
<dbReference type="InterPro" id="IPR013264">
    <property type="entry name" value="DNAG_N"/>
</dbReference>
<dbReference type="EC" id="2.7.7.101" evidence="12"/>
<evidence type="ECO:0000256" key="3">
    <source>
        <dbReference type="ARBA" id="ARBA00022679"/>
    </source>
</evidence>
<dbReference type="GO" id="GO:0003899">
    <property type="term" value="F:DNA-directed RNA polymerase activity"/>
    <property type="evidence" value="ECO:0007669"/>
    <property type="project" value="UniProtKB-UniRule"/>
</dbReference>
<dbReference type="SUPFAM" id="SSF57783">
    <property type="entry name" value="Zinc beta-ribbon"/>
    <property type="match status" value="1"/>
</dbReference>
<evidence type="ECO:0000256" key="7">
    <source>
        <dbReference type="ARBA" id="ARBA00022771"/>
    </source>
</evidence>
<dbReference type="GO" id="GO:0005737">
    <property type="term" value="C:cytoplasm"/>
    <property type="evidence" value="ECO:0007669"/>
    <property type="project" value="TreeGrafter"/>
</dbReference>
<keyword evidence="5 12" id="KW-0235">DNA replication</keyword>
<evidence type="ECO:0000256" key="14">
    <source>
        <dbReference type="PIRSR" id="PIRSR002811-1"/>
    </source>
</evidence>
<dbReference type="AlphaFoldDB" id="A0A235FA69"/>
<evidence type="ECO:0000256" key="1">
    <source>
        <dbReference type="ARBA" id="ARBA00022478"/>
    </source>
</evidence>
<feature type="domain" description="Toprim" evidence="15">
    <location>
        <begin position="287"/>
        <end position="368"/>
    </location>
</feature>
<comment type="function">
    <text evidence="12 13">RNA polymerase that catalyzes the synthesis of short RNA molecules used as primers for DNA polymerase during DNA replication.</text>
</comment>
<evidence type="ECO:0000256" key="11">
    <source>
        <dbReference type="ARBA" id="ARBA00023163"/>
    </source>
</evidence>
<keyword evidence="4 12" id="KW-0548">Nucleotidyltransferase</keyword>
<dbReference type="Gene3D" id="3.90.980.10">
    <property type="entry name" value="DNA primase, catalytic core, N-terminal domain"/>
    <property type="match status" value="1"/>
</dbReference>
<dbReference type="Gene3D" id="1.10.860.10">
    <property type="entry name" value="DNAb Helicase, Chain A"/>
    <property type="match status" value="1"/>
</dbReference>
<dbReference type="InterPro" id="IPR019475">
    <property type="entry name" value="DNA_primase_DnaB-bd"/>
</dbReference>
<dbReference type="GO" id="GO:0005524">
    <property type="term" value="F:ATP binding"/>
    <property type="evidence" value="ECO:0007669"/>
    <property type="project" value="InterPro"/>
</dbReference>
<dbReference type="Pfam" id="PF10410">
    <property type="entry name" value="DnaB_bind"/>
    <property type="match status" value="1"/>
</dbReference>
<keyword evidence="8 12" id="KW-0862">Zinc</keyword>
<dbReference type="Gene3D" id="3.90.580.10">
    <property type="entry name" value="Zinc finger, CHC2-type domain"/>
    <property type="match status" value="1"/>
</dbReference>
<dbReference type="Proteomes" id="UP000215059">
    <property type="component" value="Unassembled WGS sequence"/>
</dbReference>
<dbReference type="InterPro" id="IPR037068">
    <property type="entry name" value="DNA_primase_core_N_sf"/>
</dbReference>
<dbReference type="SMART" id="SM00493">
    <property type="entry name" value="TOPRIM"/>
    <property type="match status" value="1"/>
</dbReference>
<evidence type="ECO:0000259" key="15">
    <source>
        <dbReference type="PROSITE" id="PS50880"/>
    </source>
</evidence>
<keyword evidence="11 12" id="KW-0804">Transcription</keyword>
<keyword evidence="7 12" id="KW-0863">Zinc-finger</keyword>
<evidence type="ECO:0000256" key="4">
    <source>
        <dbReference type="ARBA" id="ARBA00022695"/>
    </source>
</evidence>
<keyword evidence="2 12" id="KW-0639">Primosome</keyword>
<keyword evidence="10 12" id="KW-0238">DNA-binding</keyword>
<evidence type="ECO:0000256" key="9">
    <source>
        <dbReference type="ARBA" id="ARBA00022842"/>
    </source>
</evidence>
<dbReference type="SUPFAM" id="SSF56731">
    <property type="entry name" value="DNA primase core"/>
    <property type="match status" value="1"/>
</dbReference>
<dbReference type="PANTHER" id="PTHR30313">
    <property type="entry name" value="DNA PRIMASE"/>
    <property type="match status" value="1"/>
</dbReference>
<dbReference type="OrthoDB" id="9803773at2"/>
<dbReference type="GO" id="GO:0000428">
    <property type="term" value="C:DNA-directed RNA polymerase complex"/>
    <property type="evidence" value="ECO:0007669"/>
    <property type="project" value="UniProtKB-KW"/>
</dbReference>
<evidence type="ECO:0000313" key="16">
    <source>
        <dbReference type="EMBL" id="OYD57944.1"/>
    </source>
</evidence>
<comment type="caution">
    <text evidence="16">The sequence shown here is derived from an EMBL/GenBank/DDBJ whole genome shotgun (WGS) entry which is preliminary data.</text>
</comment>
<dbReference type="InterPro" id="IPR036185">
    <property type="entry name" value="DNA_heli_DnaB-like_N_sf"/>
</dbReference>
<keyword evidence="1 12" id="KW-0240">DNA-directed RNA polymerase</keyword>
<dbReference type="InterPro" id="IPR006295">
    <property type="entry name" value="DNA_primase_DnaG"/>
</dbReference>
<dbReference type="HAMAP" id="MF_00974">
    <property type="entry name" value="DNA_primase_DnaG"/>
    <property type="match status" value="1"/>
</dbReference>
<dbReference type="GO" id="GO:0008270">
    <property type="term" value="F:zinc ion binding"/>
    <property type="evidence" value="ECO:0007669"/>
    <property type="project" value="UniProtKB-UniRule"/>
</dbReference>
<dbReference type="InterPro" id="IPR016136">
    <property type="entry name" value="DNA_helicase_N/primase_C"/>
</dbReference>
<dbReference type="Pfam" id="PF08275">
    <property type="entry name" value="DNAG_N"/>
    <property type="match status" value="1"/>
</dbReference>
<evidence type="ECO:0000256" key="6">
    <source>
        <dbReference type="ARBA" id="ARBA00022723"/>
    </source>
</evidence>
<dbReference type="EMBL" id="NOII01000002">
    <property type="protein sequence ID" value="OYD57944.1"/>
    <property type="molecule type" value="Genomic_DNA"/>
</dbReference>